<dbReference type="AlphaFoldDB" id="A0AAU8IZ99"/>
<dbReference type="EMBL" id="CP159534">
    <property type="protein sequence ID" value="XCJ74020.1"/>
    <property type="molecule type" value="Genomic_DNA"/>
</dbReference>
<proteinExistence type="predicted"/>
<reference evidence="2" key="1">
    <citation type="submission" date="2024-06" db="EMBL/GenBank/DDBJ databases">
        <title>Streptomyces sp. strain HUAS MG91 genome sequences.</title>
        <authorList>
            <person name="Mo P."/>
        </authorList>
    </citation>
    <scope>NUCLEOTIDE SEQUENCE</scope>
    <source>
        <strain evidence="2">HUAS MG91</strain>
    </source>
</reference>
<protein>
    <submittedName>
        <fullName evidence="2">Uncharacterized protein</fullName>
    </submittedName>
</protein>
<organism evidence="2">
    <name type="scientific">Streptomyces tabacisoli</name>
    <dbReference type="NCBI Taxonomy" id="3156398"/>
    <lineage>
        <taxon>Bacteria</taxon>
        <taxon>Bacillati</taxon>
        <taxon>Actinomycetota</taxon>
        <taxon>Actinomycetes</taxon>
        <taxon>Kitasatosporales</taxon>
        <taxon>Streptomycetaceae</taxon>
        <taxon>Streptomyces</taxon>
    </lineage>
</organism>
<evidence type="ECO:0000256" key="1">
    <source>
        <dbReference type="SAM" id="MobiDB-lite"/>
    </source>
</evidence>
<evidence type="ECO:0000313" key="2">
    <source>
        <dbReference type="EMBL" id="XCJ74020.1"/>
    </source>
</evidence>
<sequence>MTASGTTTTTRPATAWPLENALVSAALAARRVDWIDAPARALGLRPFTRQELTRQILGQVRRTASGRPTRLRTAFGTFLMPLNRDDAAGLVAAAEEAGARGAVTAFTDRGRRIHLTPHLPLPFTVGSLRGRVRKAADAEAHRLLAARQGDATLDRDAWHGAARRLARRTVLGAAAADDTLLSDILDATARAADDAELTDRRAALSRRLVPYLADVPADETEVVHALETVTRALNDTAAQALALVASGRDPQDAVAEALLRYPPLAATVHRVDAPFEWDGMAVDAGTEILCAASWLRDLEEADDADDADESYGDDDLGDDLGDDAAEAEDPEDSDDLVDDEDRDDFGALSGALCAAPGSCAAADLGVLAAGALVRALTRSAVPTVLAPRLDPGAPPAELPADTLRLALVNTGADTHVPDDSNLMRTPPAGQSPAHYAALAAASARRLEGHARRLAEFARQPGFNHDAFGERCRMTLLSHAERCARAAADTRRAADWLSN</sequence>
<dbReference type="RefSeq" id="WP_353945468.1">
    <property type="nucleotide sequence ID" value="NZ_CP159534.1"/>
</dbReference>
<feature type="region of interest" description="Disordered" evidence="1">
    <location>
        <begin position="301"/>
        <end position="342"/>
    </location>
</feature>
<name>A0AAU8IZ99_9ACTN</name>
<gene>
    <name evidence="2" type="ORF">ABII15_30435</name>
</gene>
<dbReference type="KEGG" id="stac:ABII15_30435"/>
<accession>A0AAU8IZ99</accession>